<keyword evidence="4" id="KW-0597">Phosphoprotein</keyword>
<dbReference type="SMART" id="SM00823">
    <property type="entry name" value="PKS_PP"/>
    <property type="match status" value="2"/>
</dbReference>
<evidence type="ECO:0000256" key="2">
    <source>
        <dbReference type="ARBA" id="ARBA00006432"/>
    </source>
</evidence>
<dbReference type="SUPFAM" id="SSF56801">
    <property type="entry name" value="Acetyl-CoA synthetase-like"/>
    <property type="match status" value="2"/>
</dbReference>
<dbReference type="InterPro" id="IPR010071">
    <property type="entry name" value="AA_adenyl_dom"/>
</dbReference>
<dbReference type="Gene3D" id="3.30.559.30">
    <property type="entry name" value="Nonribosomal peptide synthetase, condensation domain"/>
    <property type="match status" value="2"/>
</dbReference>
<reference evidence="6 7" key="1">
    <citation type="submission" date="2018-05" db="EMBL/GenBank/DDBJ databases">
        <title>Chitinophaga sp. K3CV102501T nov., isolated from isolated from a monsoon evergreen broad-leaved forest soil.</title>
        <authorList>
            <person name="Lv Y."/>
        </authorList>
    </citation>
    <scope>NUCLEOTIDE SEQUENCE [LARGE SCALE GENOMIC DNA]</scope>
    <source>
        <strain evidence="6 7">GDMCC 1.1325</strain>
    </source>
</reference>
<dbReference type="InterPro" id="IPR006162">
    <property type="entry name" value="Ppantetheine_attach_site"/>
</dbReference>
<evidence type="ECO:0000256" key="1">
    <source>
        <dbReference type="ARBA" id="ARBA00001957"/>
    </source>
</evidence>
<dbReference type="PROSITE" id="PS50075">
    <property type="entry name" value="CARRIER"/>
    <property type="match status" value="2"/>
</dbReference>
<dbReference type="RefSeq" id="WP_113619453.1">
    <property type="nucleotide sequence ID" value="NZ_QFFJ01000002.1"/>
</dbReference>
<dbReference type="Pfam" id="PF00668">
    <property type="entry name" value="Condensation"/>
    <property type="match status" value="2"/>
</dbReference>
<dbReference type="FunFam" id="3.40.50.12780:FF:000012">
    <property type="entry name" value="Non-ribosomal peptide synthetase"/>
    <property type="match status" value="1"/>
</dbReference>
<dbReference type="CDD" id="cd19531">
    <property type="entry name" value="LCL_NRPS-like"/>
    <property type="match status" value="1"/>
</dbReference>
<dbReference type="FunFam" id="3.30.300.30:FF:000010">
    <property type="entry name" value="Enterobactin synthetase component F"/>
    <property type="match status" value="1"/>
</dbReference>
<dbReference type="InterPro" id="IPR001242">
    <property type="entry name" value="Condensation_dom"/>
</dbReference>
<dbReference type="Proteomes" id="UP000253410">
    <property type="component" value="Unassembled WGS sequence"/>
</dbReference>
<dbReference type="EMBL" id="QFFJ01000002">
    <property type="protein sequence ID" value="RBL90697.1"/>
    <property type="molecule type" value="Genomic_DNA"/>
</dbReference>
<dbReference type="CDD" id="cd19543">
    <property type="entry name" value="DCL_NRPS"/>
    <property type="match status" value="1"/>
</dbReference>
<dbReference type="InterPro" id="IPR020845">
    <property type="entry name" value="AMP-binding_CS"/>
</dbReference>
<feature type="domain" description="Carrier" evidence="5">
    <location>
        <begin position="1042"/>
        <end position="1117"/>
    </location>
</feature>
<dbReference type="GO" id="GO:0003824">
    <property type="term" value="F:catalytic activity"/>
    <property type="evidence" value="ECO:0007669"/>
    <property type="project" value="InterPro"/>
</dbReference>
<dbReference type="PANTHER" id="PTHR45527:SF1">
    <property type="entry name" value="FATTY ACID SYNTHASE"/>
    <property type="match status" value="1"/>
</dbReference>
<dbReference type="InterPro" id="IPR025110">
    <property type="entry name" value="AMP-bd_C"/>
</dbReference>
<accession>A0A365XWG8</accession>
<dbReference type="NCBIfam" id="NF003417">
    <property type="entry name" value="PRK04813.1"/>
    <property type="match status" value="2"/>
</dbReference>
<dbReference type="InterPro" id="IPR036736">
    <property type="entry name" value="ACP-like_sf"/>
</dbReference>
<organism evidence="6 7">
    <name type="scientific">Chitinophaga flava</name>
    <dbReference type="NCBI Taxonomy" id="2259036"/>
    <lineage>
        <taxon>Bacteria</taxon>
        <taxon>Pseudomonadati</taxon>
        <taxon>Bacteroidota</taxon>
        <taxon>Chitinophagia</taxon>
        <taxon>Chitinophagales</taxon>
        <taxon>Chitinophagaceae</taxon>
        <taxon>Chitinophaga</taxon>
    </lineage>
</organism>
<gene>
    <name evidence="6" type="ORF">DF182_30085</name>
</gene>
<dbReference type="PANTHER" id="PTHR45527">
    <property type="entry name" value="NONRIBOSOMAL PEPTIDE SYNTHETASE"/>
    <property type="match status" value="1"/>
</dbReference>
<dbReference type="Gene3D" id="2.30.38.10">
    <property type="entry name" value="Luciferase, Domain 3"/>
    <property type="match status" value="2"/>
</dbReference>
<dbReference type="Pfam" id="PF13193">
    <property type="entry name" value="AMP-binding_C"/>
    <property type="match status" value="2"/>
</dbReference>
<dbReference type="FunFam" id="2.30.38.10:FF:000001">
    <property type="entry name" value="Non-ribosomal peptide synthetase PvdI"/>
    <property type="match status" value="1"/>
</dbReference>
<evidence type="ECO:0000256" key="3">
    <source>
        <dbReference type="ARBA" id="ARBA00022450"/>
    </source>
</evidence>
<dbReference type="FunFam" id="1.10.1200.10:FF:000005">
    <property type="entry name" value="Nonribosomal peptide synthetase 1"/>
    <property type="match status" value="2"/>
</dbReference>
<proteinExistence type="inferred from homology"/>
<keyword evidence="7" id="KW-1185">Reference proteome</keyword>
<keyword evidence="3" id="KW-0596">Phosphopantetheine</keyword>
<dbReference type="SUPFAM" id="SSF47336">
    <property type="entry name" value="ACP-like"/>
    <property type="match status" value="2"/>
</dbReference>
<name>A0A365XWG8_9BACT</name>
<feature type="domain" description="Carrier" evidence="5">
    <location>
        <begin position="2097"/>
        <end position="2171"/>
    </location>
</feature>
<dbReference type="InterPro" id="IPR020806">
    <property type="entry name" value="PKS_PP-bd"/>
</dbReference>
<dbReference type="Pfam" id="PF00501">
    <property type="entry name" value="AMP-binding"/>
    <property type="match status" value="2"/>
</dbReference>
<dbReference type="GO" id="GO:0044550">
    <property type="term" value="P:secondary metabolite biosynthetic process"/>
    <property type="evidence" value="ECO:0007669"/>
    <property type="project" value="UniProtKB-ARBA"/>
</dbReference>
<dbReference type="PROSITE" id="PS00012">
    <property type="entry name" value="PHOSPHOPANTETHEINE"/>
    <property type="match status" value="2"/>
</dbReference>
<dbReference type="FunFam" id="3.40.50.980:FF:000001">
    <property type="entry name" value="Non-ribosomal peptide synthetase"/>
    <property type="match status" value="2"/>
</dbReference>
<dbReference type="PROSITE" id="PS00455">
    <property type="entry name" value="AMP_BINDING"/>
    <property type="match status" value="2"/>
</dbReference>
<dbReference type="InterPro" id="IPR045851">
    <property type="entry name" value="AMP-bd_C_sf"/>
</dbReference>
<dbReference type="CDD" id="cd05930">
    <property type="entry name" value="A_NRPS"/>
    <property type="match status" value="1"/>
</dbReference>
<evidence type="ECO:0000259" key="5">
    <source>
        <dbReference type="PROSITE" id="PS50075"/>
    </source>
</evidence>
<dbReference type="SUPFAM" id="SSF53474">
    <property type="entry name" value="alpha/beta-Hydrolases"/>
    <property type="match status" value="1"/>
</dbReference>
<dbReference type="GO" id="GO:0043041">
    <property type="term" value="P:amino acid activation for nonribosomal peptide biosynthetic process"/>
    <property type="evidence" value="ECO:0007669"/>
    <property type="project" value="TreeGrafter"/>
</dbReference>
<dbReference type="Gene3D" id="3.30.559.10">
    <property type="entry name" value="Chloramphenicol acetyltransferase-like domain"/>
    <property type="match status" value="2"/>
</dbReference>
<dbReference type="Gene3D" id="3.40.50.980">
    <property type="match status" value="4"/>
</dbReference>
<dbReference type="GO" id="GO:0005829">
    <property type="term" value="C:cytosol"/>
    <property type="evidence" value="ECO:0007669"/>
    <property type="project" value="TreeGrafter"/>
</dbReference>
<comment type="cofactor">
    <cofactor evidence="1">
        <name>pantetheine 4'-phosphate</name>
        <dbReference type="ChEBI" id="CHEBI:47942"/>
    </cofactor>
</comment>
<dbReference type="Gene3D" id="3.40.50.1820">
    <property type="entry name" value="alpha/beta hydrolase"/>
    <property type="match status" value="1"/>
</dbReference>
<dbReference type="InterPro" id="IPR029058">
    <property type="entry name" value="AB_hydrolase_fold"/>
</dbReference>
<dbReference type="GO" id="GO:0031177">
    <property type="term" value="F:phosphopantetheine binding"/>
    <property type="evidence" value="ECO:0007669"/>
    <property type="project" value="InterPro"/>
</dbReference>
<dbReference type="NCBIfam" id="TIGR01733">
    <property type="entry name" value="AA-adenyl-dom"/>
    <property type="match status" value="2"/>
</dbReference>
<dbReference type="InterPro" id="IPR023213">
    <property type="entry name" value="CAT-like_dom_sf"/>
</dbReference>
<dbReference type="Pfam" id="PF00975">
    <property type="entry name" value="Thioesterase"/>
    <property type="match status" value="1"/>
</dbReference>
<dbReference type="InterPro" id="IPR001031">
    <property type="entry name" value="Thioesterase"/>
</dbReference>
<dbReference type="OrthoDB" id="599826at2"/>
<protein>
    <recommendedName>
        <fullName evidence="5">Carrier domain-containing protein</fullName>
    </recommendedName>
</protein>
<dbReference type="InterPro" id="IPR000873">
    <property type="entry name" value="AMP-dep_synth/lig_dom"/>
</dbReference>
<dbReference type="InterPro" id="IPR009081">
    <property type="entry name" value="PP-bd_ACP"/>
</dbReference>
<dbReference type="Gene3D" id="3.30.300.30">
    <property type="match status" value="2"/>
</dbReference>
<comment type="similarity">
    <text evidence="2">Belongs to the ATP-dependent AMP-binding enzyme family.</text>
</comment>
<comment type="caution">
    <text evidence="6">The sequence shown here is derived from an EMBL/GenBank/DDBJ whole genome shotgun (WGS) entry which is preliminary data.</text>
</comment>
<sequence>MTIKAFVDRLQQSHFSLTVEGEKLILKGDKSRLTDEQIAAIRKDTEVIEFIKANKQELISFLKTASQPVAKKRAGNIDSMYRLSPLQEGMLFHGLYDGQTSAYLEQVSSHVFNADPELLKQTWQLLMQKHTILRTAFEHKLLEIPVQCVYNDVTLPFTIQDLRHPDAAVQQAAIDTFLAEDKAKGIDFKTPPLMRIALLQTGERNYLMVWTFHHILLDGWSISVLMEEFMQYYKQLAAGKTVEDTTTDAFEDYIRFISSQDANAAEQHWRQYMSGITEGTLLPFIQASADRTKGIGHYHERLLSFDEENSRQAEVFARTHGLTVNTLIQGVWAFLLHSYTSQDAITYGVIVSGRPEQLPAVEKRAGMYINTLPLFTTLTAETTIVEWLQQLQQGQIQCREHGYLSLNTIQQWTGISGDMFDSIFVFENYPQAEEETIAPGAFRVDNVEIKEHSNYPLSVIVGAGAQIQVLFKYNAAILDDAYVSQLESHFRQVLLQMMSSRYSKIGELSPLTEQEHMHLVYEVNQTSKPYPEHENISTLFNSQVQQRPDAIAAICGARQLTYKSMDEQSGKLAHYLHKKGVTNETLVPVCMDRSLEMMVVILAILKAGGAYVPIDPAYPWERIRFMLEDAGNRIIITDAAFRDNMKEELAIIQEVICKEDLSALTTNETPLPEVSIHPDQLAYIMYTSGSTGKPKGVLVTHRNIVTLVYDAGFIEFKPEDAILSAGSLAFDATTFEYWGALLNGGRLVLSEDNNLVDIPVLRKTLTNGGVTKLFMTAAWFNHLVDVDITVFEGLKHILVGGEKMSSQHAKKFHHHYPHIAISNAYGPTENTTFSLSYLINGNPLQDNVPIGVPLNNRTAYVLNSRLQPVPAGVLGELYVGGAGVARGYFNQPELTAEKFVAHPFSDNPQEKLYRTGDIARRLPDGNIEYLNRADDQVKIRGYRIELGEVEAALQKCPLVKQCVVLAIADDYGQKNLVAWVVPETEFDREAILDSLRAQVPAYMVPGTLVEIDQLPRTINGKVDKKKLVVTSTNDQTDTSYAPPRNQTEEKLVLIWQRLLKQEPIGIYNNFFDLGGHSLLAIRLVAAIRDEIGVELSVKTIFDFPTIVTLADHLREKGHHAKLPPVTASQRPQQIPLSYSQERLWFIDQLEGSLHYHMPSVLRLKGQLHREALEQSLRAIIERHEVLRTSIIAEEGVPYQVVRGHEQWTLQDIAPHNLDENINTFINQPFDLSADYMLRAGVAVIGKEETVLVLVMHHIASDGWSAGILVQELSALYEQAVAAIPFSLPALPLQYADFAIWQRANVTGDFLQSQQTYWTEKLSGTEPLQLQTDYERPLLQSNAGAIFPLRIDPLLTAKLQQLSTTEGVTLYMTLLAAYKVLLFRYSGQEDICVGTVAAGRQQQETENLIGFFVNTFALRSEVKGNLSFTSLLKQVKATLLESYEHQYLPFEKVVELVVKDRDMSRNPLFQAMFVSEDVAEGEFRLGDLLVSPGQLEYTTSKFDLNFMWSTTEEGIDLNIVYCKDLFAPATIERMAKHFEQLLWSAVTLPSQEVGALYMLAPEEEQTLLHQFCRQSAHLSGGGTRKTIVAQFIDQVAKHPDAPAVVYEDQQLTYRELNERAGILAQFLKKQGIGHDRLVPICMERSLEMMVAILGILKAGGAYVPVDPAFPEDRIAYILEDTGSRIVLADRHLQPKLQLNNITTCIDLREDWPEISAVAETAVIADYSQADHLAYVIYTSGSTGRPKGVMIEHAQLSDYLYGLHQRSNSEACRSFALVPTIATDLGNTVLFGALAAGAVLHIISAERITDAELLQEYFQANSIDCLKIVPSHWKALSTEGRLLLPEKLLIFGGEALQQDVITMIQDNIARGFSPEISVYNHYGPTETTIGKCMYKTGVHSTGTGIPIGTPMAGAVAYIIDRAGNLVPQGVGGELWIGGAGVARGYWNQWELTAEKFIQDPFSADPDARVYKTGDMARWLPNGNILFMGRTDDQVKIRGYRTEPGEIERVLQESGMVIQGIVMPRQDSTGNKYLAAYLVIRENFTREQVLAMLKNRLPEYMIPAAILELKEIPLTANGKVNRKALPEPESSLLAGTPYVAPVTTTEQLLATIWEELLGVKQPGIHHNFFETGGHSLAAVRLLSHIRKAGYDIRLNDLMLHKTIAAQASLLDQRTNGGNAAATTLPGGEHVVVLGGKTANRPLFIIPGGDGVVDWYDGVAARLEDTGPVYGISMPGLLEGERPLDSVEELAAWNISRIRDLQPEGPYRLMAHSFGAYVLYEMIKQLEAVEEQVEQAIILDAPAARHVSFEDVEMLVEDALQYLEEHRLLAKPYPQWVQDLKARLASLPVTERRAFMLHAIHQQYVAHSGLPELTQRTIRLLTSNASIGYTIEGKVNAPLLIVRAADQQWSQLGFDEWLGWKPFAEEVRAAEVPGDHVSMIKNDNAVKLAGTLNKYLNDISLTTNPII</sequence>
<dbReference type="SUPFAM" id="SSF52777">
    <property type="entry name" value="CoA-dependent acyltransferases"/>
    <property type="match status" value="4"/>
</dbReference>
<dbReference type="CDD" id="cd12117">
    <property type="entry name" value="A_NRPS_Srf_like"/>
    <property type="match status" value="1"/>
</dbReference>
<evidence type="ECO:0000313" key="6">
    <source>
        <dbReference type="EMBL" id="RBL90697.1"/>
    </source>
</evidence>
<evidence type="ECO:0000256" key="4">
    <source>
        <dbReference type="ARBA" id="ARBA00022553"/>
    </source>
</evidence>
<evidence type="ECO:0000313" key="7">
    <source>
        <dbReference type="Proteomes" id="UP000253410"/>
    </source>
</evidence>
<dbReference type="Gene3D" id="1.10.1200.10">
    <property type="entry name" value="ACP-like"/>
    <property type="match status" value="2"/>
</dbReference>
<dbReference type="Pfam" id="PF00550">
    <property type="entry name" value="PP-binding"/>
    <property type="match status" value="2"/>
</dbReference>